<dbReference type="EC" id="3.1.3.16" evidence="3"/>
<dbReference type="SUPFAM" id="SSF55781">
    <property type="entry name" value="GAF domain-like"/>
    <property type="match status" value="1"/>
</dbReference>
<dbReference type="SMART" id="SM00331">
    <property type="entry name" value="PP2C_SIG"/>
    <property type="match status" value="1"/>
</dbReference>
<keyword evidence="4" id="KW-1185">Reference proteome</keyword>
<evidence type="ECO:0000259" key="2">
    <source>
        <dbReference type="SMART" id="SM00331"/>
    </source>
</evidence>
<dbReference type="GO" id="GO:0004722">
    <property type="term" value="F:protein serine/threonine phosphatase activity"/>
    <property type="evidence" value="ECO:0007669"/>
    <property type="project" value="UniProtKB-EC"/>
</dbReference>
<protein>
    <submittedName>
        <fullName evidence="3">PP2C family protein-serine/threonine phosphatase</fullName>
        <ecNumber evidence="3">3.1.3.16</ecNumber>
    </submittedName>
</protein>
<accession>A0ABV8LLC5</accession>
<dbReference type="PANTHER" id="PTHR43156">
    <property type="entry name" value="STAGE II SPORULATION PROTEIN E-RELATED"/>
    <property type="match status" value="1"/>
</dbReference>
<evidence type="ECO:0000313" key="4">
    <source>
        <dbReference type="Proteomes" id="UP001595816"/>
    </source>
</evidence>
<dbReference type="InterPro" id="IPR052016">
    <property type="entry name" value="Bact_Sigma-Reg"/>
</dbReference>
<dbReference type="InterPro" id="IPR029016">
    <property type="entry name" value="GAF-like_dom_sf"/>
</dbReference>
<sequence>MPGVETQSDALRSVEDLLAVQRPEGSGRSARHFAQQLLRLLLPRLATPGVSVEVDRADGRGAITLAAAGRPPGEPSAALRVPLELTPPWTGDILIAPNEPAETRTLCRLAAQRLGTVLEHERLREADLRRREWLTYLVEVGDLLAHSIDTTLTEALIPRLIVPRLGDWCALLTISGGRPQVAAVAHVEETAASNMLSPHHELGRRLTSDELAEAVETGATTALSDPPACLVVPLLAHGRLLGALAVGHATTPDAETVTIAEEVARRAATALDNAHVHDERSQVARILQEALLPGDLPKLPGVDIGARYLPTGHYAEVGGDMYDVIPLPGGGCLAVVCDVAGKGIQAASATGIVREVLRALIADGKPVGEALAGLNTTMHARSDRHCTLALAEIAPAGDDHGDRAVTVYLAGHDQPILVRADGAVASAGKWGTALGVVARVHCPPERLTLHPGDALVFFTDGLTERRSGREFFGLHRMLDAAAQLAGNPADVIADGLATMALNFSAEPVRDDITVVAIRNDG</sequence>
<dbReference type="SUPFAM" id="SSF81606">
    <property type="entry name" value="PP2C-like"/>
    <property type="match status" value="1"/>
</dbReference>
<dbReference type="Proteomes" id="UP001595816">
    <property type="component" value="Unassembled WGS sequence"/>
</dbReference>
<name>A0ABV8LLC5_9ACTN</name>
<dbReference type="Gene3D" id="3.60.40.10">
    <property type="entry name" value="PPM-type phosphatase domain"/>
    <property type="match status" value="1"/>
</dbReference>
<dbReference type="Gene3D" id="3.30.450.40">
    <property type="match status" value="1"/>
</dbReference>
<dbReference type="RefSeq" id="WP_253756101.1">
    <property type="nucleotide sequence ID" value="NZ_JAMZDZ010000001.1"/>
</dbReference>
<dbReference type="InterPro" id="IPR036457">
    <property type="entry name" value="PPM-type-like_dom_sf"/>
</dbReference>
<reference evidence="4" key="1">
    <citation type="journal article" date="2019" name="Int. J. Syst. Evol. Microbiol.">
        <title>The Global Catalogue of Microorganisms (GCM) 10K type strain sequencing project: providing services to taxonomists for standard genome sequencing and annotation.</title>
        <authorList>
            <consortium name="The Broad Institute Genomics Platform"/>
            <consortium name="The Broad Institute Genome Sequencing Center for Infectious Disease"/>
            <person name="Wu L."/>
            <person name="Ma J."/>
        </authorList>
    </citation>
    <scope>NUCLEOTIDE SEQUENCE [LARGE SCALE GENOMIC DNA]</scope>
    <source>
        <strain evidence="4">CGMCC 4.7289</strain>
    </source>
</reference>
<dbReference type="EMBL" id="JBHSAY010000007">
    <property type="protein sequence ID" value="MFC4131777.1"/>
    <property type="molecule type" value="Genomic_DNA"/>
</dbReference>
<dbReference type="PANTHER" id="PTHR43156:SF2">
    <property type="entry name" value="STAGE II SPORULATION PROTEIN E"/>
    <property type="match status" value="1"/>
</dbReference>
<feature type="domain" description="PPM-type phosphatase" evidence="2">
    <location>
        <begin position="299"/>
        <end position="519"/>
    </location>
</feature>
<organism evidence="3 4">
    <name type="scientific">Hamadaea flava</name>
    <dbReference type="NCBI Taxonomy" id="1742688"/>
    <lineage>
        <taxon>Bacteria</taxon>
        <taxon>Bacillati</taxon>
        <taxon>Actinomycetota</taxon>
        <taxon>Actinomycetes</taxon>
        <taxon>Micromonosporales</taxon>
        <taxon>Micromonosporaceae</taxon>
        <taxon>Hamadaea</taxon>
    </lineage>
</organism>
<evidence type="ECO:0000256" key="1">
    <source>
        <dbReference type="ARBA" id="ARBA00022801"/>
    </source>
</evidence>
<dbReference type="InterPro" id="IPR001932">
    <property type="entry name" value="PPM-type_phosphatase-like_dom"/>
</dbReference>
<evidence type="ECO:0000313" key="3">
    <source>
        <dbReference type="EMBL" id="MFC4131777.1"/>
    </source>
</evidence>
<dbReference type="Pfam" id="PF01590">
    <property type="entry name" value="GAF"/>
    <property type="match status" value="1"/>
</dbReference>
<keyword evidence="1 3" id="KW-0378">Hydrolase</keyword>
<dbReference type="InterPro" id="IPR003018">
    <property type="entry name" value="GAF"/>
</dbReference>
<gene>
    <name evidence="3" type="ORF">ACFOZ4_14305</name>
</gene>
<dbReference type="Pfam" id="PF07228">
    <property type="entry name" value="SpoIIE"/>
    <property type="match status" value="1"/>
</dbReference>
<comment type="caution">
    <text evidence="3">The sequence shown here is derived from an EMBL/GenBank/DDBJ whole genome shotgun (WGS) entry which is preliminary data.</text>
</comment>
<proteinExistence type="predicted"/>